<dbReference type="InterPro" id="IPR049883">
    <property type="entry name" value="NOTCH1_EGF-like"/>
</dbReference>
<dbReference type="Gene3D" id="2.10.25.10">
    <property type="entry name" value="Laminin"/>
    <property type="match status" value="1"/>
</dbReference>
<dbReference type="SMART" id="SM00179">
    <property type="entry name" value="EGF_CA"/>
    <property type="match status" value="1"/>
</dbReference>
<comment type="caution">
    <text evidence="15">The sequence shown here is derived from an EMBL/GenBank/DDBJ whole genome shotgun (WGS) entry which is preliminary data.</text>
</comment>
<comment type="caution">
    <text evidence="11">Lacks conserved residue(s) required for the propagation of feature annotation.</text>
</comment>
<evidence type="ECO:0000313" key="16">
    <source>
        <dbReference type="Proteomes" id="UP001491310"/>
    </source>
</evidence>
<evidence type="ECO:0000256" key="9">
    <source>
        <dbReference type="ARBA" id="ARBA00023157"/>
    </source>
</evidence>
<dbReference type="Gene3D" id="3.20.20.80">
    <property type="entry name" value="Glycosidases"/>
    <property type="match status" value="1"/>
</dbReference>
<accession>A0ABR2YZ25</accession>
<dbReference type="Pfam" id="PF07645">
    <property type="entry name" value="EGF_CA"/>
    <property type="match status" value="1"/>
</dbReference>
<dbReference type="Proteomes" id="UP001491310">
    <property type="component" value="Unassembled WGS sequence"/>
</dbReference>
<keyword evidence="6 11" id="KW-0245">EGF-like domain</keyword>
<keyword evidence="9" id="KW-1015">Disulfide bond</keyword>
<feature type="signal peptide" evidence="13">
    <location>
        <begin position="1"/>
        <end position="15"/>
    </location>
</feature>
<dbReference type="PROSITE" id="PS50026">
    <property type="entry name" value="EGF_3"/>
    <property type="match status" value="1"/>
</dbReference>
<dbReference type="CDD" id="cd00054">
    <property type="entry name" value="EGF_CA"/>
    <property type="match status" value="1"/>
</dbReference>
<evidence type="ECO:0000256" key="2">
    <source>
        <dbReference type="ARBA" id="ARBA00004613"/>
    </source>
</evidence>
<sequence>MRNSLLAAIFALISAFNVDWVVGAAETIRPDAPQADFHHRRFLRQALPATSTGNTSNLADQYFVTVTADGNFALGCQKIFLAGWNEWEMMEAAAGAPVLHGASLPLGVTGPQLIRSLMDTAVATGLNVVRAWGHSVSPEYALQTAPGQYSEAIFRGLDYAVEQARRRGIKMIISFIDNWDQTNGVDKYVKWSGTATGHDQFFSDANCMTLYRNTVATIINRVNTISGRRYRDDPTIFAWNLINEPRCQNCGPALQSWLAQMAPYVKSLDPNHLLSIGEEGFYSATNPASAYNPQGGWAGQQGQDFVANHQTPGIDFATFHSWVDNWLDDDITFQTNWIRQHAADAAAIGKPALLEEFGKWIKPGTQANLAERNTFYQAAYQEVLNSAQSGGALKGAAFWEWFAEGQLAPAAEGGGSGLYGVTVADSTFPIIRQNAQAMKALAGPLADCSAARLANNPPVNDCASTWVRGVPDTGFEGSGCNIDINECVRGTAGCAKNAGCINSVGGYTCRCYYGYDGDGYSSCTPNAQLAGMAARYVTDGTGQVACTEGANIAYPPASPGWVDDPTGSVQGSTVHAGGAGSVLPVGVQGCEVACEMAQPQCTSFSFNPTLQQCFLKNSGGRTTCTSQTTPCYEANQNLQVQKFSCGTWQTYFRQEGTPPTVNAEAGPTAPAATTAAG</sequence>
<evidence type="ECO:0000259" key="14">
    <source>
        <dbReference type="PROSITE" id="PS50026"/>
    </source>
</evidence>
<dbReference type="PROSITE" id="PS00010">
    <property type="entry name" value="ASX_HYDROXYL"/>
    <property type="match status" value="1"/>
</dbReference>
<keyword evidence="10" id="KW-0326">Glycosidase</keyword>
<evidence type="ECO:0000256" key="13">
    <source>
        <dbReference type="SAM" id="SignalP"/>
    </source>
</evidence>
<evidence type="ECO:0000256" key="5">
    <source>
        <dbReference type="ARBA" id="ARBA00022525"/>
    </source>
</evidence>
<proteinExistence type="inferred from homology"/>
<dbReference type="InterPro" id="IPR001547">
    <property type="entry name" value="Glyco_hydro_5"/>
</dbReference>
<evidence type="ECO:0000313" key="15">
    <source>
        <dbReference type="EMBL" id="KAK9916946.1"/>
    </source>
</evidence>
<dbReference type="SUPFAM" id="SSF51445">
    <property type="entry name" value="(Trans)glycosidases"/>
    <property type="match status" value="1"/>
</dbReference>
<dbReference type="EMBL" id="JALJOT010000003">
    <property type="protein sequence ID" value="KAK9916946.1"/>
    <property type="molecule type" value="Genomic_DNA"/>
</dbReference>
<keyword evidence="16" id="KW-1185">Reference proteome</keyword>
<evidence type="ECO:0000256" key="1">
    <source>
        <dbReference type="ARBA" id="ARBA00001678"/>
    </source>
</evidence>
<dbReference type="Pfam" id="PF00024">
    <property type="entry name" value="PAN_1"/>
    <property type="match status" value="1"/>
</dbReference>
<dbReference type="PANTHER" id="PTHR31451">
    <property type="match status" value="1"/>
</dbReference>
<comment type="catalytic activity">
    <reaction evidence="1">
        <text>Random hydrolysis of (1-&gt;4)-beta-D-mannosidic linkages in mannans, galactomannans and glucomannans.</text>
        <dbReference type="EC" id="3.2.1.78"/>
    </reaction>
</comment>
<dbReference type="Pfam" id="PF26410">
    <property type="entry name" value="GH5_mannosidase"/>
    <property type="match status" value="1"/>
</dbReference>
<feature type="domain" description="EGF-like" evidence="14">
    <location>
        <begin position="483"/>
        <end position="524"/>
    </location>
</feature>
<gene>
    <name evidence="15" type="ORF">WJX75_009089</name>
</gene>
<dbReference type="InterPro" id="IPR017853">
    <property type="entry name" value="GH"/>
</dbReference>
<evidence type="ECO:0000256" key="10">
    <source>
        <dbReference type="ARBA" id="ARBA00023295"/>
    </source>
</evidence>
<feature type="region of interest" description="Disordered" evidence="12">
    <location>
        <begin position="656"/>
        <end position="677"/>
    </location>
</feature>
<comment type="subcellular location">
    <subcellularLocation>
        <location evidence="2">Secreted</location>
    </subcellularLocation>
</comment>
<dbReference type="InterPro" id="IPR000152">
    <property type="entry name" value="EGF-type_Asp/Asn_hydroxyl_site"/>
</dbReference>
<evidence type="ECO:0000256" key="11">
    <source>
        <dbReference type="PROSITE-ProRule" id="PRU00076"/>
    </source>
</evidence>
<keyword evidence="5" id="KW-0964">Secreted</keyword>
<name>A0ABR2YZ25_9CHLO</name>
<dbReference type="PANTHER" id="PTHR31451:SF39">
    <property type="entry name" value="MANNAN ENDO-1,4-BETA-MANNOSIDASE 1"/>
    <property type="match status" value="1"/>
</dbReference>
<dbReference type="InterPro" id="IPR003609">
    <property type="entry name" value="Pan_app"/>
</dbReference>
<evidence type="ECO:0000256" key="3">
    <source>
        <dbReference type="ARBA" id="ARBA00005641"/>
    </source>
</evidence>
<feature type="chain" id="PRO_5046071718" description="mannan endo-1,4-beta-mannosidase" evidence="13">
    <location>
        <begin position="16"/>
        <end position="677"/>
    </location>
</feature>
<dbReference type="SUPFAM" id="SSF57196">
    <property type="entry name" value="EGF/Laminin"/>
    <property type="match status" value="1"/>
</dbReference>
<evidence type="ECO:0000256" key="6">
    <source>
        <dbReference type="ARBA" id="ARBA00022536"/>
    </source>
</evidence>
<dbReference type="InterPro" id="IPR045053">
    <property type="entry name" value="MAN-like"/>
</dbReference>
<dbReference type="InterPro" id="IPR018097">
    <property type="entry name" value="EGF_Ca-bd_CS"/>
</dbReference>
<evidence type="ECO:0000256" key="4">
    <source>
        <dbReference type="ARBA" id="ARBA00012706"/>
    </source>
</evidence>
<protein>
    <recommendedName>
        <fullName evidence="4">mannan endo-1,4-beta-mannosidase</fullName>
        <ecNumber evidence="4">3.2.1.78</ecNumber>
    </recommendedName>
</protein>
<reference evidence="15 16" key="1">
    <citation type="journal article" date="2024" name="Nat. Commun.">
        <title>Phylogenomics reveals the evolutionary origins of lichenization in chlorophyte algae.</title>
        <authorList>
            <person name="Puginier C."/>
            <person name="Libourel C."/>
            <person name="Otte J."/>
            <person name="Skaloud P."/>
            <person name="Haon M."/>
            <person name="Grisel S."/>
            <person name="Petersen M."/>
            <person name="Berrin J.G."/>
            <person name="Delaux P.M."/>
            <person name="Dal Grande F."/>
            <person name="Keller J."/>
        </authorList>
    </citation>
    <scope>NUCLEOTIDE SEQUENCE [LARGE SCALE GENOMIC DNA]</scope>
    <source>
        <strain evidence="15 16">SAG 216-7</strain>
    </source>
</reference>
<keyword evidence="8" id="KW-0378">Hydrolase</keyword>
<dbReference type="EC" id="3.2.1.78" evidence="4"/>
<evidence type="ECO:0000256" key="8">
    <source>
        <dbReference type="ARBA" id="ARBA00022801"/>
    </source>
</evidence>
<dbReference type="PROSITE" id="PS01187">
    <property type="entry name" value="EGF_CA"/>
    <property type="match status" value="1"/>
</dbReference>
<organism evidence="15 16">
    <name type="scientific">Coccomyxa subellipsoidea</name>
    <dbReference type="NCBI Taxonomy" id="248742"/>
    <lineage>
        <taxon>Eukaryota</taxon>
        <taxon>Viridiplantae</taxon>
        <taxon>Chlorophyta</taxon>
        <taxon>core chlorophytes</taxon>
        <taxon>Trebouxiophyceae</taxon>
        <taxon>Trebouxiophyceae incertae sedis</taxon>
        <taxon>Coccomyxaceae</taxon>
        <taxon>Coccomyxa</taxon>
    </lineage>
</organism>
<dbReference type="PROSITE" id="PS01186">
    <property type="entry name" value="EGF_2"/>
    <property type="match status" value="1"/>
</dbReference>
<keyword evidence="7 13" id="KW-0732">Signal</keyword>
<dbReference type="InterPro" id="IPR001881">
    <property type="entry name" value="EGF-like_Ca-bd_dom"/>
</dbReference>
<evidence type="ECO:0000256" key="7">
    <source>
        <dbReference type="ARBA" id="ARBA00022729"/>
    </source>
</evidence>
<comment type="similarity">
    <text evidence="3">Belongs to the glycosyl hydrolase 5 (cellulase A) family.</text>
</comment>
<evidence type="ECO:0000256" key="12">
    <source>
        <dbReference type="SAM" id="MobiDB-lite"/>
    </source>
</evidence>
<feature type="compositionally biased region" description="Low complexity" evidence="12">
    <location>
        <begin position="665"/>
        <end position="677"/>
    </location>
</feature>
<dbReference type="InterPro" id="IPR000742">
    <property type="entry name" value="EGF"/>
</dbReference>